<keyword evidence="2" id="KW-1185">Reference proteome</keyword>
<dbReference type="CDD" id="cd00090">
    <property type="entry name" value="HTH_ARSR"/>
    <property type="match status" value="1"/>
</dbReference>
<dbReference type="RefSeq" id="WP_130479519.1">
    <property type="nucleotide sequence ID" value="NZ_SFCC01000022.1"/>
</dbReference>
<dbReference type="InterPro" id="IPR036388">
    <property type="entry name" value="WH-like_DNA-bd_sf"/>
</dbReference>
<reference evidence="1 2" key="1">
    <citation type="submission" date="2019-02" db="EMBL/GenBank/DDBJ databases">
        <title>Draft genome sequence of Amycolatopsis sp. 8-3EHSu isolated from roots of Suaeda maritima.</title>
        <authorList>
            <person name="Duangmal K."/>
            <person name="Chantavorakit T."/>
        </authorList>
    </citation>
    <scope>NUCLEOTIDE SEQUENCE [LARGE SCALE GENOMIC DNA]</scope>
    <source>
        <strain evidence="1 2">8-3EHSu</strain>
    </source>
</reference>
<comment type="caution">
    <text evidence="1">The sequence shown here is derived from an EMBL/GenBank/DDBJ whole genome shotgun (WGS) entry which is preliminary data.</text>
</comment>
<accession>A0A4Q7IZF5</accession>
<name>A0A4Q7IZF5_9PSEU</name>
<sequence>MTLRIVFERDDLQRVRLAEAADPMWEVVLSLHRLRDRAAGAHGPWRHRARRALRNHAESVATLFTLVPQRGGFPDFLTPARTVAEVGAGCEALACARRTQLRADLAATFAHRAVPRWVRGLADGDGGELRRVVSAVRTVYDAVVTPHEQTFRAAVAADRAARTRTLATGGVGALLASLPAVRGWDGETLTVDYPAPRTLRLAGRGLTLVPSHFCAGSPVTLVDPELPPVLVYPASAFRAPVSAPVPAGLVTLLGRTRAESLSALAVARTTSALAGHLGTSVGTASRQAAVLRDAGLITSTRRGGAVVHQVTRLGAALLGGTHPADGS</sequence>
<dbReference type="SUPFAM" id="SSF46785">
    <property type="entry name" value="Winged helix' DNA-binding domain"/>
    <property type="match status" value="1"/>
</dbReference>
<protein>
    <submittedName>
        <fullName evidence="1">ArsR family transcriptional regulator</fullName>
    </submittedName>
</protein>
<proteinExistence type="predicted"/>
<evidence type="ECO:0000313" key="2">
    <source>
        <dbReference type="Proteomes" id="UP000292003"/>
    </source>
</evidence>
<dbReference type="AlphaFoldDB" id="A0A4Q7IZF5"/>
<dbReference type="InterPro" id="IPR036390">
    <property type="entry name" value="WH_DNA-bd_sf"/>
</dbReference>
<gene>
    <name evidence="1" type="ORF">EWH70_33075</name>
</gene>
<dbReference type="EMBL" id="SFCC01000022">
    <property type="protein sequence ID" value="RZQ59662.1"/>
    <property type="molecule type" value="Genomic_DNA"/>
</dbReference>
<dbReference type="OrthoDB" id="3808065at2"/>
<evidence type="ECO:0000313" key="1">
    <source>
        <dbReference type="EMBL" id="RZQ59662.1"/>
    </source>
</evidence>
<dbReference type="Gene3D" id="1.10.10.10">
    <property type="entry name" value="Winged helix-like DNA-binding domain superfamily/Winged helix DNA-binding domain"/>
    <property type="match status" value="1"/>
</dbReference>
<dbReference type="InterPro" id="IPR011991">
    <property type="entry name" value="ArsR-like_HTH"/>
</dbReference>
<dbReference type="Proteomes" id="UP000292003">
    <property type="component" value="Unassembled WGS sequence"/>
</dbReference>
<organism evidence="1 2">
    <name type="scientific">Amycolatopsis suaedae</name>
    <dbReference type="NCBI Taxonomy" id="2510978"/>
    <lineage>
        <taxon>Bacteria</taxon>
        <taxon>Bacillati</taxon>
        <taxon>Actinomycetota</taxon>
        <taxon>Actinomycetes</taxon>
        <taxon>Pseudonocardiales</taxon>
        <taxon>Pseudonocardiaceae</taxon>
        <taxon>Amycolatopsis</taxon>
    </lineage>
</organism>